<organism evidence="1">
    <name type="scientific">Arundo donax</name>
    <name type="common">Giant reed</name>
    <name type="synonym">Donax arundinaceus</name>
    <dbReference type="NCBI Taxonomy" id="35708"/>
    <lineage>
        <taxon>Eukaryota</taxon>
        <taxon>Viridiplantae</taxon>
        <taxon>Streptophyta</taxon>
        <taxon>Embryophyta</taxon>
        <taxon>Tracheophyta</taxon>
        <taxon>Spermatophyta</taxon>
        <taxon>Magnoliopsida</taxon>
        <taxon>Liliopsida</taxon>
        <taxon>Poales</taxon>
        <taxon>Poaceae</taxon>
        <taxon>PACMAD clade</taxon>
        <taxon>Arundinoideae</taxon>
        <taxon>Arundineae</taxon>
        <taxon>Arundo</taxon>
    </lineage>
</organism>
<proteinExistence type="predicted"/>
<dbReference type="EMBL" id="GBRH01260778">
    <property type="protein sequence ID" value="JAD37117.1"/>
    <property type="molecule type" value="Transcribed_RNA"/>
</dbReference>
<sequence length="59" mass="6664">MEKQICQTPNSSCSASVRLGFWLRALLAYHCVDGRINNGSGWRLEIYPCLFKLLTCSVI</sequence>
<reference evidence="1" key="2">
    <citation type="journal article" date="2015" name="Data Brief">
        <title>Shoot transcriptome of the giant reed, Arundo donax.</title>
        <authorList>
            <person name="Barrero R.A."/>
            <person name="Guerrero F.D."/>
            <person name="Moolhuijzen P."/>
            <person name="Goolsby J.A."/>
            <person name="Tidwell J."/>
            <person name="Bellgard S.E."/>
            <person name="Bellgard M.I."/>
        </authorList>
    </citation>
    <scope>NUCLEOTIDE SEQUENCE</scope>
    <source>
        <tissue evidence="1">Shoot tissue taken approximately 20 cm above the soil surface</tissue>
    </source>
</reference>
<dbReference type="AlphaFoldDB" id="A0A0A8ZQN3"/>
<name>A0A0A8ZQN3_ARUDO</name>
<protein>
    <submittedName>
        <fullName evidence="1">Uncharacterized protein</fullName>
    </submittedName>
</protein>
<accession>A0A0A8ZQN3</accession>
<evidence type="ECO:0000313" key="1">
    <source>
        <dbReference type="EMBL" id="JAD37117.1"/>
    </source>
</evidence>
<reference evidence="1" key="1">
    <citation type="submission" date="2014-09" db="EMBL/GenBank/DDBJ databases">
        <authorList>
            <person name="Magalhaes I.L.F."/>
            <person name="Oliveira U."/>
            <person name="Santos F.R."/>
            <person name="Vidigal T.H.D.A."/>
            <person name="Brescovit A.D."/>
            <person name="Santos A.J."/>
        </authorList>
    </citation>
    <scope>NUCLEOTIDE SEQUENCE</scope>
    <source>
        <tissue evidence="1">Shoot tissue taken approximately 20 cm above the soil surface</tissue>
    </source>
</reference>